<name>A0ABZ2EUC0_9FIRM</name>
<keyword evidence="3" id="KW-1185">Reference proteome</keyword>
<keyword evidence="1" id="KW-0812">Transmembrane</keyword>
<sequence length="275" mass="32268">MKNSLDGVCKILYFIYGMFLIYPIKTSEKQLITLENEVCKERINKNIFPYKLNFFVTIIFSIFILYITGDKSLLLPSLLMLITSGLIFYGRKLYYKACEIDKLSNLNTKNNINSALWRLKVWYDKKETVEFKYRKVEIIVNILYILLNVIILRSYTFGFFELLFIYFILQNSFALIENIFNIFTSINGTCTGIYERRTRSNISYYKVVITDYTNKREVKVKIDSNSFMSEGDSLEVVHGVFSKQLVSINSVVYSRGNNSKLMFPIECIIIILFLK</sequence>
<feature type="transmembrane region" description="Helical" evidence="1">
    <location>
        <begin position="73"/>
        <end position="90"/>
    </location>
</feature>
<keyword evidence="1" id="KW-1133">Transmembrane helix</keyword>
<evidence type="ECO:0000256" key="1">
    <source>
        <dbReference type="SAM" id="Phobius"/>
    </source>
</evidence>
<dbReference type="Proteomes" id="UP001348492">
    <property type="component" value="Chromosome"/>
</dbReference>
<dbReference type="RefSeq" id="WP_018589566.1">
    <property type="nucleotide sequence ID" value="NZ_CP117523.1"/>
</dbReference>
<dbReference type="EMBL" id="CP117523">
    <property type="protein sequence ID" value="WWD83113.1"/>
    <property type="molecule type" value="Genomic_DNA"/>
</dbReference>
<protein>
    <submittedName>
        <fullName evidence="2">Uncharacterized protein</fullName>
    </submittedName>
</protein>
<keyword evidence="1" id="KW-0472">Membrane</keyword>
<organism evidence="2 3">
    <name type="scientific">Terrisporobacter glycolicus ATCC 14880 = DSM 1288</name>
    <dbReference type="NCBI Taxonomy" id="1121315"/>
    <lineage>
        <taxon>Bacteria</taxon>
        <taxon>Bacillati</taxon>
        <taxon>Bacillota</taxon>
        <taxon>Clostridia</taxon>
        <taxon>Peptostreptococcales</taxon>
        <taxon>Peptostreptococcaceae</taxon>
        <taxon>Terrisporobacter</taxon>
    </lineage>
</organism>
<reference evidence="2 3" key="1">
    <citation type="journal article" date="2023" name="PLoS ONE">
        <title>Genome-based metabolic and phylogenomic analysis of three Terrisporobacter species.</title>
        <authorList>
            <person name="Boer T."/>
            <person name="Bengelsdorf F.R."/>
            <person name="Bomeke M."/>
            <person name="Daniel R."/>
            <person name="Poehlein A."/>
        </authorList>
    </citation>
    <scope>NUCLEOTIDE SEQUENCE [LARGE SCALE GENOMIC DNA]</scope>
    <source>
        <strain evidence="2 3">DSM 1288</strain>
    </source>
</reference>
<proteinExistence type="predicted"/>
<evidence type="ECO:0000313" key="2">
    <source>
        <dbReference type="EMBL" id="WWD83113.1"/>
    </source>
</evidence>
<evidence type="ECO:0000313" key="3">
    <source>
        <dbReference type="Proteomes" id="UP001348492"/>
    </source>
</evidence>
<gene>
    <name evidence="2" type="ORF">TEGL_15190</name>
</gene>
<feature type="transmembrane region" description="Helical" evidence="1">
    <location>
        <begin position="50"/>
        <end position="67"/>
    </location>
</feature>
<accession>A0ABZ2EUC0</accession>
<feature type="transmembrane region" description="Helical" evidence="1">
    <location>
        <begin position="142"/>
        <end position="169"/>
    </location>
</feature>